<accession>A0A1N6IIF0</accession>
<feature type="domain" description="DUF6973" evidence="2">
    <location>
        <begin position="26"/>
        <end position="151"/>
    </location>
</feature>
<evidence type="ECO:0000259" key="2">
    <source>
        <dbReference type="Pfam" id="PF22322"/>
    </source>
</evidence>
<dbReference type="STRING" id="1416779.SAMN05444409_2699"/>
<feature type="transmembrane region" description="Helical" evidence="1">
    <location>
        <begin position="20"/>
        <end position="40"/>
    </location>
</feature>
<keyword evidence="1" id="KW-0812">Transmembrane</keyword>
<organism evidence="3 4">
    <name type="scientific">Epilithonimonas zeae</name>
    <dbReference type="NCBI Taxonomy" id="1416779"/>
    <lineage>
        <taxon>Bacteria</taxon>
        <taxon>Pseudomonadati</taxon>
        <taxon>Bacteroidota</taxon>
        <taxon>Flavobacteriia</taxon>
        <taxon>Flavobacteriales</taxon>
        <taxon>Weeksellaceae</taxon>
        <taxon>Chryseobacterium group</taxon>
        <taxon>Epilithonimonas</taxon>
    </lineage>
</organism>
<protein>
    <recommendedName>
        <fullName evidence="2">DUF6973 domain-containing protein</fullName>
    </recommendedName>
</protein>
<dbReference type="EMBL" id="FSRK01000002">
    <property type="protein sequence ID" value="SIO31804.1"/>
    <property type="molecule type" value="Genomic_DNA"/>
</dbReference>
<proteinExistence type="predicted"/>
<dbReference type="Proteomes" id="UP000185207">
    <property type="component" value="Unassembled WGS sequence"/>
</dbReference>
<dbReference type="AlphaFoldDB" id="A0A1N6IIF0"/>
<reference evidence="4" key="1">
    <citation type="submission" date="2016-11" db="EMBL/GenBank/DDBJ databases">
        <authorList>
            <person name="Varghese N."/>
            <person name="Submissions S."/>
        </authorList>
    </citation>
    <scope>NUCLEOTIDE SEQUENCE [LARGE SCALE GENOMIC DNA]</scope>
    <source>
        <strain evidence="4">DSM 27623</strain>
    </source>
</reference>
<sequence length="170" mass="20044">MMRFIGIFFRTLKSLTFGKLLKVFSIGLMHPLFAILYTYASFKAFAKAKELYPETNSNNGEGNAFRHSYWCCLIMMYFCKVSSPRKSLEWCEKLTNMHEELFPNEPLETEMDLHNNRVGMDYFMSLIPGVHRQFFESSFFIKELQERTKNGVLIKSIDEEVDKDVLIYLE</sequence>
<gene>
    <name evidence="3" type="ORF">SAMN05444409_2699</name>
</gene>
<keyword evidence="4" id="KW-1185">Reference proteome</keyword>
<evidence type="ECO:0000313" key="4">
    <source>
        <dbReference type="Proteomes" id="UP000185207"/>
    </source>
</evidence>
<keyword evidence="1" id="KW-1133">Transmembrane helix</keyword>
<dbReference type="Pfam" id="PF22322">
    <property type="entry name" value="DUF6973"/>
    <property type="match status" value="1"/>
</dbReference>
<name>A0A1N6IIF0_9FLAO</name>
<evidence type="ECO:0000313" key="3">
    <source>
        <dbReference type="EMBL" id="SIO31804.1"/>
    </source>
</evidence>
<keyword evidence="1" id="KW-0472">Membrane</keyword>
<dbReference type="InterPro" id="IPR054246">
    <property type="entry name" value="DUF6973"/>
</dbReference>
<evidence type="ECO:0000256" key="1">
    <source>
        <dbReference type="SAM" id="Phobius"/>
    </source>
</evidence>